<accession>A0A166MSB7</accession>
<dbReference type="InParanoid" id="A0A166MSB7"/>
<keyword evidence="1" id="KW-0812">Transmembrane</keyword>
<sequence>MATLLVGTNVFLVQTFFCLRVYRITRSRVLALFAFTLVLTRLIIHVCIMVTIIKATTFSVVRSSAFKWQATSLLIIGATSDVIIALSICFALTRMRSGFTASDRLVDKLVAFTIGSGLLTSVVAVVEMITYLTMQNLVFLGFFSVLGKLYSNSLLTACSQSISSGFPWHKKHGETWENIDLSN</sequence>
<dbReference type="PANTHER" id="PTHR40465">
    <property type="entry name" value="CHROMOSOME 1, WHOLE GENOME SHOTGUN SEQUENCE"/>
    <property type="match status" value="1"/>
</dbReference>
<proteinExistence type="predicted"/>
<dbReference type="AlphaFoldDB" id="A0A166MSB7"/>
<evidence type="ECO:0000259" key="2">
    <source>
        <dbReference type="Pfam" id="PF20152"/>
    </source>
</evidence>
<reference evidence="3 4" key="1">
    <citation type="journal article" date="2016" name="Mol. Biol. Evol.">
        <title>Comparative Genomics of Early-Diverging Mushroom-Forming Fungi Provides Insights into the Origins of Lignocellulose Decay Capabilities.</title>
        <authorList>
            <person name="Nagy L.G."/>
            <person name="Riley R."/>
            <person name="Tritt A."/>
            <person name="Adam C."/>
            <person name="Daum C."/>
            <person name="Floudas D."/>
            <person name="Sun H."/>
            <person name="Yadav J.S."/>
            <person name="Pangilinan J."/>
            <person name="Larsson K.H."/>
            <person name="Matsuura K."/>
            <person name="Barry K."/>
            <person name="Labutti K."/>
            <person name="Kuo R."/>
            <person name="Ohm R.A."/>
            <person name="Bhattacharya S.S."/>
            <person name="Shirouzu T."/>
            <person name="Yoshinaga Y."/>
            <person name="Martin F.M."/>
            <person name="Grigoriev I.V."/>
            <person name="Hibbett D.S."/>
        </authorList>
    </citation>
    <scope>NUCLEOTIDE SEQUENCE [LARGE SCALE GENOMIC DNA]</scope>
    <source>
        <strain evidence="3 4">HHB12029</strain>
    </source>
</reference>
<dbReference type="InterPro" id="IPR045339">
    <property type="entry name" value="DUF6534"/>
</dbReference>
<dbReference type="PANTHER" id="PTHR40465:SF1">
    <property type="entry name" value="DUF6534 DOMAIN-CONTAINING PROTEIN"/>
    <property type="match status" value="1"/>
</dbReference>
<keyword evidence="1" id="KW-0472">Membrane</keyword>
<name>A0A166MSB7_EXIGL</name>
<evidence type="ECO:0000313" key="3">
    <source>
        <dbReference type="EMBL" id="KZV78342.1"/>
    </source>
</evidence>
<feature type="transmembrane region" description="Helical" evidence="1">
    <location>
        <begin position="73"/>
        <end position="93"/>
    </location>
</feature>
<dbReference type="OrthoDB" id="3265526at2759"/>
<organism evidence="3 4">
    <name type="scientific">Exidia glandulosa HHB12029</name>
    <dbReference type="NCBI Taxonomy" id="1314781"/>
    <lineage>
        <taxon>Eukaryota</taxon>
        <taxon>Fungi</taxon>
        <taxon>Dikarya</taxon>
        <taxon>Basidiomycota</taxon>
        <taxon>Agaricomycotina</taxon>
        <taxon>Agaricomycetes</taxon>
        <taxon>Auriculariales</taxon>
        <taxon>Exidiaceae</taxon>
        <taxon>Exidia</taxon>
    </lineage>
</organism>
<keyword evidence="4" id="KW-1185">Reference proteome</keyword>
<feature type="transmembrane region" description="Helical" evidence="1">
    <location>
        <begin position="6"/>
        <end position="22"/>
    </location>
</feature>
<keyword evidence="1" id="KW-1133">Transmembrane helix</keyword>
<evidence type="ECO:0000256" key="1">
    <source>
        <dbReference type="SAM" id="Phobius"/>
    </source>
</evidence>
<feature type="transmembrane region" description="Helical" evidence="1">
    <location>
        <begin position="105"/>
        <end position="126"/>
    </location>
</feature>
<gene>
    <name evidence="3" type="ORF">EXIGLDRAFT_41103</name>
</gene>
<protein>
    <recommendedName>
        <fullName evidence="2">DUF6534 domain-containing protein</fullName>
    </recommendedName>
</protein>
<feature type="transmembrane region" description="Helical" evidence="1">
    <location>
        <begin position="29"/>
        <end position="53"/>
    </location>
</feature>
<dbReference type="EMBL" id="KV426941">
    <property type="protein sequence ID" value="KZV78342.1"/>
    <property type="molecule type" value="Genomic_DNA"/>
</dbReference>
<dbReference type="Pfam" id="PF20152">
    <property type="entry name" value="DUF6534"/>
    <property type="match status" value="1"/>
</dbReference>
<feature type="domain" description="DUF6534" evidence="2">
    <location>
        <begin position="78"/>
        <end position="156"/>
    </location>
</feature>
<dbReference type="Proteomes" id="UP000077266">
    <property type="component" value="Unassembled WGS sequence"/>
</dbReference>
<evidence type="ECO:0000313" key="4">
    <source>
        <dbReference type="Proteomes" id="UP000077266"/>
    </source>
</evidence>